<accession>A0A644YYT7</accession>
<dbReference type="EMBL" id="VSSQ01006716">
    <property type="protein sequence ID" value="MPM33642.1"/>
    <property type="molecule type" value="Genomic_DNA"/>
</dbReference>
<sequence>MKQDTNILEIQQLEYGDAILIAKKFGTTKNYVSNVLNRARSGKNLRGKLALKIIKHVRMMQES</sequence>
<reference evidence="1" key="1">
    <citation type="submission" date="2019-08" db="EMBL/GenBank/DDBJ databases">
        <authorList>
            <person name="Kucharzyk K."/>
            <person name="Murdoch R.W."/>
            <person name="Higgins S."/>
            <person name="Loffler F."/>
        </authorList>
    </citation>
    <scope>NUCLEOTIDE SEQUENCE</scope>
</reference>
<gene>
    <name evidence="1" type="ORF">SDC9_80219</name>
</gene>
<dbReference type="AlphaFoldDB" id="A0A644YYT7"/>
<proteinExistence type="predicted"/>
<comment type="caution">
    <text evidence="1">The sequence shown here is derived from an EMBL/GenBank/DDBJ whole genome shotgun (WGS) entry which is preliminary data.</text>
</comment>
<name>A0A644YYT7_9ZZZZ</name>
<evidence type="ECO:0000313" key="1">
    <source>
        <dbReference type="EMBL" id="MPM33642.1"/>
    </source>
</evidence>
<protein>
    <submittedName>
        <fullName evidence="1">Uncharacterized protein</fullName>
    </submittedName>
</protein>
<organism evidence="1">
    <name type="scientific">bioreactor metagenome</name>
    <dbReference type="NCBI Taxonomy" id="1076179"/>
    <lineage>
        <taxon>unclassified sequences</taxon>
        <taxon>metagenomes</taxon>
        <taxon>ecological metagenomes</taxon>
    </lineage>
</organism>